<reference evidence="7 8" key="1">
    <citation type="journal article" date="2013" name="Genome Announc.">
        <title>Genome Sequence of the Polycyclic Aromatic Hydrocarbon-Degrading Bacterium Strain Marinobacter nanhaiticus D15-8WT.</title>
        <authorList>
            <person name="Cui Z."/>
            <person name="Gao W."/>
            <person name="Li Q."/>
            <person name="Xu G."/>
            <person name="Zheng L."/>
        </authorList>
    </citation>
    <scope>NUCLEOTIDE SEQUENCE [LARGE SCALE GENOMIC DNA]</scope>
    <source>
        <strain evidence="7 8">D15-8W</strain>
    </source>
</reference>
<feature type="transmembrane region" description="Helical" evidence="6">
    <location>
        <begin position="147"/>
        <end position="172"/>
    </location>
</feature>
<accession>N6WW55</accession>
<evidence type="ECO:0000313" key="7">
    <source>
        <dbReference type="EMBL" id="ENO15252.1"/>
    </source>
</evidence>
<evidence type="ECO:0000256" key="4">
    <source>
        <dbReference type="ARBA" id="ARBA00022989"/>
    </source>
</evidence>
<evidence type="ECO:0000256" key="6">
    <source>
        <dbReference type="SAM" id="Phobius"/>
    </source>
</evidence>
<dbReference type="EMBL" id="APLQ01000011">
    <property type="protein sequence ID" value="ENO15252.1"/>
    <property type="molecule type" value="Genomic_DNA"/>
</dbReference>
<feature type="transmembrane region" description="Helical" evidence="6">
    <location>
        <begin position="39"/>
        <end position="62"/>
    </location>
</feature>
<name>N6WW55_9GAMM</name>
<keyword evidence="4 6" id="KW-1133">Transmembrane helix</keyword>
<evidence type="ECO:0000256" key="5">
    <source>
        <dbReference type="ARBA" id="ARBA00023136"/>
    </source>
</evidence>
<dbReference type="STRING" id="626887.J057_07876"/>
<keyword evidence="3 6" id="KW-0812">Transmembrane</keyword>
<feature type="transmembrane region" description="Helical" evidence="6">
    <location>
        <begin position="6"/>
        <end position="27"/>
    </location>
</feature>
<evidence type="ECO:0000256" key="1">
    <source>
        <dbReference type="ARBA" id="ARBA00004651"/>
    </source>
</evidence>
<dbReference type="GO" id="GO:0015171">
    <property type="term" value="F:amino acid transmembrane transporter activity"/>
    <property type="evidence" value="ECO:0007669"/>
    <property type="project" value="TreeGrafter"/>
</dbReference>
<dbReference type="InterPro" id="IPR001123">
    <property type="entry name" value="LeuE-type"/>
</dbReference>
<dbReference type="Pfam" id="PF01810">
    <property type="entry name" value="LysE"/>
    <property type="match status" value="1"/>
</dbReference>
<organism evidence="7 8">
    <name type="scientific">Marinobacter nanhaiticus D15-8W</name>
    <dbReference type="NCBI Taxonomy" id="626887"/>
    <lineage>
        <taxon>Bacteria</taxon>
        <taxon>Pseudomonadati</taxon>
        <taxon>Pseudomonadota</taxon>
        <taxon>Gammaproteobacteria</taxon>
        <taxon>Pseudomonadales</taxon>
        <taxon>Marinobacteraceae</taxon>
        <taxon>Marinobacter</taxon>
    </lineage>
</organism>
<dbReference type="PANTHER" id="PTHR30086:SF19">
    <property type="entry name" value="THREONINE EFFLUX PROTEIN"/>
    <property type="match status" value="1"/>
</dbReference>
<comment type="caution">
    <text evidence="7">The sequence shown here is derived from an EMBL/GenBank/DDBJ whole genome shotgun (WGS) entry which is preliminary data.</text>
</comment>
<proteinExistence type="predicted"/>
<keyword evidence="5 6" id="KW-0472">Membrane</keyword>
<dbReference type="OrthoDB" id="581870at2"/>
<evidence type="ECO:0000313" key="8">
    <source>
        <dbReference type="Proteomes" id="UP000013165"/>
    </source>
</evidence>
<evidence type="ECO:0000256" key="3">
    <source>
        <dbReference type="ARBA" id="ARBA00022692"/>
    </source>
</evidence>
<dbReference type="Proteomes" id="UP000013165">
    <property type="component" value="Unassembled WGS sequence"/>
</dbReference>
<gene>
    <name evidence="7" type="ORF">J057_07876</name>
</gene>
<comment type="subcellular location">
    <subcellularLocation>
        <location evidence="1">Cell membrane</location>
        <topology evidence="1">Multi-pass membrane protein</topology>
    </subcellularLocation>
</comment>
<keyword evidence="2" id="KW-1003">Cell membrane</keyword>
<dbReference type="PATRIC" id="fig|626887.3.peg.1570"/>
<evidence type="ECO:0000256" key="2">
    <source>
        <dbReference type="ARBA" id="ARBA00022475"/>
    </source>
</evidence>
<dbReference type="eggNOG" id="COG1280">
    <property type="taxonomic scope" value="Bacteria"/>
</dbReference>
<feature type="transmembrane region" description="Helical" evidence="6">
    <location>
        <begin position="68"/>
        <end position="89"/>
    </location>
</feature>
<dbReference type="RefSeq" id="WP_004579548.1">
    <property type="nucleotide sequence ID" value="NZ_AP028878.1"/>
</dbReference>
<dbReference type="GO" id="GO:0005886">
    <property type="term" value="C:plasma membrane"/>
    <property type="evidence" value="ECO:0007669"/>
    <property type="project" value="UniProtKB-SubCell"/>
</dbReference>
<dbReference type="HOGENOM" id="CLU_079569_0_1_6"/>
<feature type="transmembrane region" description="Helical" evidence="6">
    <location>
        <begin position="118"/>
        <end position="141"/>
    </location>
</feature>
<dbReference type="AlphaFoldDB" id="N6WW55"/>
<sequence>MDEYAALLSVATLWVVAAVTPGPNFLVTVRVAVTQSRVAGLHTVAGIILATLLWASAGFLGIHSLFNVAPWMYLFLKLAGGAYLIWLGLKLLWGSVDRTVTSSTQDVISTHGWRAFRLGFITNIANPKTALFVAGLFAVAMPPEAPAALGLMAIALMVTISLVWYSVVAWLFASRRISRAYARLGHWIDRVAGGCFIFFGVRLVRE</sequence>
<dbReference type="PANTHER" id="PTHR30086">
    <property type="entry name" value="ARGININE EXPORTER PROTEIN ARGO"/>
    <property type="match status" value="1"/>
</dbReference>
<keyword evidence="8" id="KW-1185">Reference proteome</keyword>
<protein>
    <submittedName>
        <fullName evidence="7">Lysine transporter LysE</fullName>
    </submittedName>
</protein>